<name>A0ABQ6MQR3_9STRA</name>
<organism evidence="2 3">
    <name type="scientific">Tetraparma gracilis</name>
    <dbReference type="NCBI Taxonomy" id="2962635"/>
    <lineage>
        <taxon>Eukaryota</taxon>
        <taxon>Sar</taxon>
        <taxon>Stramenopiles</taxon>
        <taxon>Ochrophyta</taxon>
        <taxon>Bolidophyceae</taxon>
        <taxon>Parmales</taxon>
        <taxon>Triparmaceae</taxon>
        <taxon>Tetraparma</taxon>
    </lineage>
</organism>
<evidence type="ECO:0000313" key="2">
    <source>
        <dbReference type="EMBL" id="GMI30284.1"/>
    </source>
</evidence>
<dbReference type="EMBL" id="BRYB01001646">
    <property type="protein sequence ID" value="GMI30284.1"/>
    <property type="molecule type" value="Genomic_DNA"/>
</dbReference>
<feature type="region of interest" description="Disordered" evidence="1">
    <location>
        <begin position="44"/>
        <end position="95"/>
    </location>
</feature>
<reference evidence="2 3" key="1">
    <citation type="journal article" date="2023" name="Commun. Biol.">
        <title>Genome analysis of Parmales, the sister group of diatoms, reveals the evolutionary specialization of diatoms from phago-mixotrophs to photoautotrophs.</title>
        <authorList>
            <person name="Ban H."/>
            <person name="Sato S."/>
            <person name="Yoshikawa S."/>
            <person name="Yamada K."/>
            <person name="Nakamura Y."/>
            <person name="Ichinomiya M."/>
            <person name="Sato N."/>
            <person name="Blanc-Mathieu R."/>
            <person name="Endo H."/>
            <person name="Kuwata A."/>
            <person name="Ogata H."/>
        </authorList>
    </citation>
    <scope>NUCLEOTIDE SEQUENCE [LARGE SCALE GENOMIC DNA]</scope>
</reference>
<feature type="region of interest" description="Disordered" evidence="1">
    <location>
        <begin position="16"/>
        <end position="35"/>
    </location>
</feature>
<feature type="compositionally biased region" description="Acidic residues" evidence="1">
    <location>
        <begin position="61"/>
        <end position="77"/>
    </location>
</feature>
<feature type="compositionally biased region" description="Basic and acidic residues" evidence="1">
    <location>
        <begin position="187"/>
        <end position="200"/>
    </location>
</feature>
<evidence type="ECO:0000313" key="3">
    <source>
        <dbReference type="Proteomes" id="UP001165060"/>
    </source>
</evidence>
<feature type="region of interest" description="Disordered" evidence="1">
    <location>
        <begin position="168"/>
        <end position="245"/>
    </location>
</feature>
<accession>A0ABQ6MQR3</accession>
<proteinExistence type="predicted"/>
<keyword evidence="3" id="KW-1185">Reference proteome</keyword>
<comment type="caution">
    <text evidence="2">The sequence shown here is derived from an EMBL/GenBank/DDBJ whole genome shotgun (WGS) entry which is preliminary data.</text>
</comment>
<dbReference type="Proteomes" id="UP001165060">
    <property type="component" value="Unassembled WGS sequence"/>
</dbReference>
<protein>
    <submittedName>
        <fullName evidence="2">Uncharacterized protein</fullName>
    </submittedName>
</protein>
<gene>
    <name evidence="2" type="ORF">TeGR_g4984</name>
</gene>
<sequence>MALSSNRAVAVIAKNGSSTKMARKQSWGGDPDHFDSMKQLQAKYSLGSVPPTTPPTRPCTGEEEEVEVEEEVDDDIDREYRPRPPKTPPTMSSKALDTASTLLSAAKYASILVWHKITPKRKPDILKVHDGDDSPRQEAPRVVYKYMNGPLAAREVKSFRHTVPKQLFNNQKEEEKKSVNQKWMSTDVHERVEHEQEERRRRFTSPVLRDGGEGGELTDHEKQRRQRGFDAALRQYKGGKRDKNKLIKAYTYGSGARHED</sequence>
<evidence type="ECO:0000256" key="1">
    <source>
        <dbReference type="SAM" id="MobiDB-lite"/>
    </source>
</evidence>